<gene>
    <name evidence="2" type="ORF">H0264_21950</name>
</gene>
<proteinExistence type="predicted"/>
<dbReference type="KEGG" id="nhu:H0264_21950"/>
<keyword evidence="3" id="KW-1185">Reference proteome</keyword>
<dbReference type="RefSeq" id="WP_181579272.1">
    <property type="nucleotide sequence ID" value="NZ_CP059399.1"/>
</dbReference>
<evidence type="ECO:0000259" key="1">
    <source>
        <dbReference type="Pfam" id="PF22552"/>
    </source>
</evidence>
<evidence type="ECO:0000313" key="2">
    <source>
        <dbReference type="EMBL" id="QLY28064.1"/>
    </source>
</evidence>
<dbReference type="EMBL" id="CP059399">
    <property type="protein sequence ID" value="QLY28064.1"/>
    <property type="molecule type" value="Genomic_DNA"/>
</dbReference>
<feature type="domain" description="TY-Chap N-terminal" evidence="1">
    <location>
        <begin position="43"/>
        <end position="157"/>
    </location>
</feature>
<evidence type="ECO:0000313" key="3">
    <source>
        <dbReference type="Proteomes" id="UP000515512"/>
    </source>
</evidence>
<accession>A0A7D6Z1B4</accession>
<dbReference type="AlphaFoldDB" id="A0A7D6Z1B4"/>
<dbReference type="InterPro" id="IPR054344">
    <property type="entry name" value="TY-Chap_N"/>
</dbReference>
<protein>
    <recommendedName>
        <fullName evidence="1">TY-Chap N-terminal domain-containing protein</fullName>
    </recommendedName>
</protein>
<dbReference type="Proteomes" id="UP000515512">
    <property type="component" value="Chromosome"/>
</dbReference>
<organism evidence="2 3">
    <name type="scientific">Nocardia huaxiensis</name>
    <dbReference type="NCBI Taxonomy" id="2755382"/>
    <lineage>
        <taxon>Bacteria</taxon>
        <taxon>Bacillati</taxon>
        <taxon>Actinomycetota</taxon>
        <taxon>Actinomycetes</taxon>
        <taxon>Mycobacteriales</taxon>
        <taxon>Nocardiaceae</taxon>
        <taxon>Nocardia</taxon>
    </lineage>
</organism>
<reference evidence="2 3" key="1">
    <citation type="submission" date="2020-07" db="EMBL/GenBank/DDBJ databases">
        <authorList>
            <person name="Zhuang K."/>
            <person name="Ran Y."/>
        </authorList>
    </citation>
    <scope>NUCLEOTIDE SEQUENCE [LARGE SCALE GENOMIC DNA]</scope>
    <source>
        <strain evidence="2 3">WCH-YHL-001</strain>
    </source>
</reference>
<name>A0A7D6Z1B4_9NOCA</name>
<sequence>MLRLYDESEWKNTIVVHGSAVYYPRVPGRPARDLLPDGGAAVTDWGNFTARLTLMLTAMCDSDWIVLEADGGRFARFGVGFSRDILCEIASNDDLDERYRMSSDDEAAMGKLGWKAGKYSWELYLQPPIAEDQFRKVAGATASALRDVLKVQEPQELSLEIGSQNFGETPDVSAMGLRVRQ</sequence>
<dbReference type="Pfam" id="PF22552">
    <property type="entry name" value="TY-Chap3"/>
    <property type="match status" value="1"/>
</dbReference>